<dbReference type="InterPro" id="IPR018359">
    <property type="entry name" value="Bromodomain_CS"/>
</dbReference>
<evidence type="ECO:0000256" key="3">
    <source>
        <dbReference type="ARBA" id="ARBA00023117"/>
    </source>
</evidence>
<feature type="domain" description="Bromo" evidence="7">
    <location>
        <begin position="1293"/>
        <end position="1377"/>
    </location>
</feature>
<dbReference type="CTD" id="20234262"/>
<organism evidence="8 9">
    <name type="scientific">Lottia gigantea</name>
    <name type="common">Giant owl limpet</name>
    <dbReference type="NCBI Taxonomy" id="225164"/>
    <lineage>
        <taxon>Eukaryota</taxon>
        <taxon>Metazoa</taxon>
        <taxon>Spiralia</taxon>
        <taxon>Lophotrochozoa</taxon>
        <taxon>Mollusca</taxon>
        <taxon>Gastropoda</taxon>
        <taxon>Patellogastropoda</taxon>
        <taxon>Lottioidea</taxon>
        <taxon>Lottiidae</taxon>
        <taxon>Lottia</taxon>
    </lineage>
</organism>
<dbReference type="GO" id="GO:0005634">
    <property type="term" value="C:nucleus"/>
    <property type="evidence" value="ECO:0007669"/>
    <property type="project" value="TreeGrafter"/>
</dbReference>
<dbReference type="RefSeq" id="XP_009048216.1">
    <property type="nucleotide sequence ID" value="XM_009049968.1"/>
</dbReference>
<evidence type="ECO:0000256" key="1">
    <source>
        <dbReference type="ARBA" id="ARBA00022574"/>
    </source>
</evidence>
<keyword evidence="2" id="KW-0677">Repeat</keyword>
<feature type="compositionally biased region" description="Polar residues" evidence="6">
    <location>
        <begin position="1415"/>
        <end position="1427"/>
    </location>
</feature>
<reference evidence="8 9" key="1">
    <citation type="journal article" date="2013" name="Nature">
        <title>Insights into bilaterian evolution from three spiralian genomes.</title>
        <authorList>
            <person name="Simakov O."/>
            <person name="Marletaz F."/>
            <person name="Cho S.J."/>
            <person name="Edsinger-Gonzales E."/>
            <person name="Havlak P."/>
            <person name="Hellsten U."/>
            <person name="Kuo D.H."/>
            <person name="Larsson T."/>
            <person name="Lv J."/>
            <person name="Arendt D."/>
            <person name="Savage R."/>
            <person name="Osoegawa K."/>
            <person name="de Jong P."/>
            <person name="Grimwood J."/>
            <person name="Chapman J.A."/>
            <person name="Shapiro H."/>
            <person name="Aerts A."/>
            <person name="Otillar R.P."/>
            <person name="Terry A.Y."/>
            <person name="Boore J.L."/>
            <person name="Grigoriev I.V."/>
            <person name="Lindberg D.R."/>
            <person name="Seaver E.C."/>
            <person name="Weisblat D.A."/>
            <person name="Putnam N.H."/>
            <person name="Rokhsar D.S."/>
        </authorList>
    </citation>
    <scope>NUCLEOTIDE SEQUENCE [LARGE SCALE GENOMIC DNA]</scope>
</reference>
<dbReference type="PROSITE" id="PS00678">
    <property type="entry name" value="WD_REPEATS_1"/>
    <property type="match status" value="1"/>
</dbReference>
<dbReference type="SUPFAM" id="SSF50978">
    <property type="entry name" value="WD40 repeat-like"/>
    <property type="match status" value="1"/>
</dbReference>
<dbReference type="CDD" id="cd00200">
    <property type="entry name" value="WD40"/>
    <property type="match status" value="1"/>
</dbReference>
<dbReference type="PROSITE" id="PS50082">
    <property type="entry name" value="WD_REPEATS_2"/>
    <property type="match status" value="6"/>
</dbReference>
<dbReference type="InterPro" id="IPR036322">
    <property type="entry name" value="WD40_repeat_dom_sf"/>
</dbReference>
<dbReference type="Pfam" id="PF25313">
    <property type="entry name" value="BRWD_AD"/>
    <property type="match status" value="1"/>
</dbReference>
<feature type="repeat" description="WD" evidence="5">
    <location>
        <begin position="408"/>
        <end position="449"/>
    </location>
</feature>
<dbReference type="PANTHER" id="PTHR16266:SF17">
    <property type="entry name" value="BRWD3"/>
    <property type="match status" value="1"/>
</dbReference>
<protein>
    <recommendedName>
        <fullName evidence="7">Bromo domain-containing protein</fullName>
    </recommendedName>
</protein>
<name>V4B514_LOTGI</name>
<feature type="region of interest" description="Disordered" evidence="6">
    <location>
        <begin position="1244"/>
        <end position="1278"/>
    </location>
</feature>
<feature type="non-terminal residue" evidence="8">
    <location>
        <position position="1"/>
    </location>
</feature>
<feature type="domain" description="Bromo" evidence="7">
    <location>
        <begin position="1145"/>
        <end position="1215"/>
    </location>
</feature>
<dbReference type="InterPro" id="IPR019775">
    <property type="entry name" value="WD40_repeat_CS"/>
</dbReference>
<feature type="region of interest" description="Disordered" evidence="6">
    <location>
        <begin position="845"/>
        <end position="922"/>
    </location>
</feature>
<evidence type="ECO:0000256" key="5">
    <source>
        <dbReference type="PROSITE-ProRule" id="PRU00221"/>
    </source>
</evidence>
<evidence type="ECO:0000256" key="2">
    <source>
        <dbReference type="ARBA" id="ARBA00022737"/>
    </source>
</evidence>
<dbReference type="InterPro" id="IPR015943">
    <property type="entry name" value="WD40/YVTN_repeat-like_dom_sf"/>
</dbReference>
<feature type="region of interest" description="Disordered" evidence="6">
    <location>
        <begin position="1399"/>
        <end position="1460"/>
    </location>
</feature>
<dbReference type="PANTHER" id="PTHR16266">
    <property type="entry name" value="WD REPEAT DOMAIN 9"/>
    <property type="match status" value="1"/>
</dbReference>
<dbReference type="CDD" id="cd05529">
    <property type="entry name" value="Bromo_WDR9_I_like"/>
    <property type="match status" value="1"/>
</dbReference>
<keyword evidence="3 4" id="KW-0103">Bromodomain</keyword>
<dbReference type="FunFam" id="1.20.920.10:FF:000044">
    <property type="entry name" value="Bromodomain and WD repeat domain-containing 1"/>
    <property type="match status" value="1"/>
</dbReference>
<feature type="repeat" description="WD" evidence="5">
    <location>
        <begin position="450"/>
        <end position="492"/>
    </location>
</feature>
<dbReference type="Pfam" id="PF00439">
    <property type="entry name" value="Bromodomain"/>
    <property type="match status" value="2"/>
</dbReference>
<dbReference type="Proteomes" id="UP000030746">
    <property type="component" value="Unassembled WGS sequence"/>
</dbReference>
<dbReference type="STRING" id="225164.V4B514"/>
<proteinExistence type="predicted"/>
<dbReference type="OMA" id="QDCTHIS"/>
<dbReference type="InterPro" id="IPR036427">
    <property type="entry name" value="Bromodomain-like_sf"/>
</dbReference>
<evidence type="ECO:0000313" key="9">
    <source>
        <dbReference type="Proteomes" id="UP000030746"/>
    </source>
</evidence>
<dbReference type="Gene3D" id="1.20.920.10">
    <property type="entry name" value="Bromodomain-like"/>
    <property type="match status" value="2"/>
</dbReference>
<dbReference type="InterPro" id="IPR001680">
    <property type="entry name" value="WD40_rpt"/>
</dbReference>
<feature type="repeat" description="WD" evidence="5">
    <location>
        <begin position="348"/>
        <end position="389"/>
    </location>
</feature>
<accession>V4B514</accession>
<feature type="repeat" description="WD" evidence="5">
    <location>
        <begin position="250"/>
        <end position="285"/>
    </location>
</feature>
<dbReference type="SMART" id="SM00297">
    <property type="entry name" value="BROMO"/>
    <property type="match status" value="2"/>
</dbReference>
<feature type="repeat" description="WD" evidence="5">
    <location>
        <begin position="166"/>
        <end position="207"/>
    </location>
</feature>
<dbReference type="EMBL" id="KB200559">
    <property type="protein sequence ID" value="ESP01057.1"/>
    <property type="molecule type" value="Genomic_DNA"/>
</dbReference>
<dbReference type="InterPro" id="IPR052060">
    <property type="entry name" value="Bromo_WD_repeat"/>
</dbReference>
<dbReference type="Pfam" id="PF00400">
    <property type="entry name" value="WD40"/>
    <property type="match status" value="7"/>
</dbReference>
<gene>
    <name evidence="8" type="ORF">LOTGIDRAFT_140025</name>
</gene>
<dbReference type="GO" id="GO:0006357">
    <property type="term" value="P:regulation of transcription by RNA polymerase II"/>
    <property type="evidence" value="ECO:0007669"/>
    <property type="project" value="TreeGrafter"/>
</dbReference>
<dbReference type="KEGG" id="lgi:LOTGIDRAFT_140025"/>
<dbReference type="PROSITE" id="PS00633">
    <property type="entry name" value="BROMODOMAIN_1"/>
    <property type="match status" value="1"/>
</dbReference>
<keyword evidence="1 5" id="KW-0853">WD repeat</keyword>
<evidence type="ECO:0000256" key="6">
    <source>
        <dbReference type="SAM" id="MobiDB-lite"/>
    </source>
</evidence>
<dbReference type="GeneID" id="20234262"/>
<feature type="compositionally biased region" description="Basic residues" evidence="6">
    <location>
        <begin position="1400"/>
        <end position="1412"/>
    </location>
</feature>
<dbReference type="PRINTS" id="PR00503">
    <property type="entry name" value="BROMODOMAIN"/>
</dbReference>
<dbReference type="InterPro" id="IPR057451">
    <property type="entry name" value="BRWD/PHIP_AD"/>
</dbReference>
<evidence type="ECO:0000313" key="8">
    <source>
        <dbReference type="EMBL" id="ESP01057.1"/>
    </source>
</evidence>
<evidence type="ECO:0000256" key="4">
    <source>
        <dbReference type="PROSITE-ProRule" id="PRU00035"/>
    </source>
</evidence>
<dbReference type="InterPro" id="IPR001487">
    <property type="entry name" value="Bromodomain"/>
</dbReference>
<dbReference type="GO" id="GO:0008360">
    <property type="term" value="P:regulation of cell shape"/>
    <property type="evidence" value="ECO:0007669"/>
    <property type="project" value="TreeGrafter"/>
</dbReference>
<dbReference type="GO" id="GO:0007010">
    <property type="term" value="P:cytoskeleton organization"/>
    <property type="evidence" value="ECO:0007669"/>
    <property type="project" value="TreeGrafter"/>
</dbReference>
<dbReference type="Gene3D" id="2.130.10.10">
    <property type="entry name" value="YVTN repeat-like/Quinoprotein amine dehydrogenase"/>
    <property type="match status" value="2"/>
</dbReference>
<dbReference type="InterPro" id="IPR057452">
    <property type="entry name" value="BRWD/PHIP_N"/>
</dbReference>
<sequence>SELYFLIARFLSNGPCKKTSEILLHELEENKLLPKRVDWEGREHFRSYSNLIEINSHVSADYLLRVCERLGPLVDKEVPPCVTGVRSLLGAGHMSLLRTIEDIKETKWTPSKYITLSHGYPTLPPSNLATPNICHVLHAQKLSGRSRKDIVFPTPFYKKIERYDRKLGHLSAVYCVLFDRTGQYIFTGADDHLVKVWSVKDGRLLATFRGHSAEITDIAVNFENTLLAAGSCDKMIRVWCLKTKSPVAILHGHSGMITSVQFCPQCKGETRYLLSTGGDGCVCFWTWNVVTNKFNSKPIKFIERSRAGAQMLCSSFSPGGMFLATGNSDHVIRVYFLHATAPEKICELEAHYDRVDSITYSNHSVNFVSGSKDGTARIWRYERQEWRATVLNMSTVLPCATATPNTYSSQEKPSVTMVCWSKNDLLVVTAVSDFTIKVWNSTTGKLQHILKGHDDEAFVLESNPVFHHIFVSAGHDGKVIIWDVKKGQMIKSFFNNIEGQGHGAVFDCKFSPDGLKIAATDSHGHLLVFGFGYNNKYKEVPQELFFHTDYRPLIRDTNSYVLDEQTQQAPHLMPPPFLVDIDGNPYPPKIQRLVPGREKCSPDQLVPQVAYNEEALVHQPGAQGAQEDRRSIDEMIQNLQREQDQRVARIGAEPLASPPHPQGSPRGRHPSGQVISGIFSGLVGMRRSGELEGVRQSLGNVSQRSTPRDIAALNRRRLIRDIDSQELKHNEEVRIALGDVEHKKFMCERKKRPHGAHDVSYTNFCLGRKTPFVSFYFLFQHDYALHVENRRKGGNKSRHSNQAEVAAAADNVEVTTNRLTARALYDTEDEYYDLFYSDSSVYSDWMGDRETNLQPPTRQSTRTRKRKRVSSSENDDDDDDDDNDDDDKDDDDDEEDNNTSIREVPEEFRPPEWLTDTVPRKTPYVPQMGDEVMYFRQGHEQYLKAVKRTSAYQINIERNQPWHKNPHLREQELVRIIGIHYEIRPPRLCCLRLAVIDPESGKAVGSKFSIKYHDIPDVIDFVVLRQNYDTAMARNFKPGDKFRSIIDDMWWLGTIVSQEPFQPEFPDSMYQCFNVLWDNKETEKLSPWDMELIGRNCPQSAHGEGFLVLPEEMKALLYTPKANEWPPEGRDVECDRIVHGLELLMEHRIAEYFSAPVDLSAFPSYAIVIEYPIDLSTIKARLENRFYRRVNAIQYDVRYLETNARKFNEPNSQIVQSAKILTDTILRLISDSSCRDPMPILHQLQQISNSETDEDEGGSTSKRNRTARRSKTDRSTDPDAWIENCRQLLQTVFQCEDSQPFREPISLVDHPVSLYSFSQKNLIYQDYFDKVDTPMDFTLIRDNLNANHYSNPAELCKDVRTIFQNSKLYNTNKRSRIYSMTVRLSAMFEEKIKEIQTKWKANRGKGGSRTKSRPLDQTTTGPSSSQIEPVDTSLSASSSRPRRTTRGQVPAPSSSNVNGHVNGISPMFRSKFFVGNLYHVISKYLK</sequence>
<feature type="compositionally biased region" description="Acidic residues" evidence="6">
    <location>
        <begin position="873"/>
        <end position="897"/>
    </location>
</feature>
<keyword evidence="9" id="KW-1185">Reference proteome</keyword>
<dbReference type="FunFam" id="2.130.10.10:FF:002549">
    <property type="entry name" value="Bromodomain and WD repeat domain-containing 3"/>
    <property type="match status" value="1"/>
</dbReference>
<evidence type="ECO:0000259" key="7">
    <source>
        <dbReference type="PROSITE" id="PS50014"/>
    </source>
</evidence>
<dbReference type="PROSITE" id="PS50294">
    <property type="entry name" value="WD_REPEATS_REGION"/>
    <property type="match status" value="4"/>
</dbReference>
<dbReference type="Pfam" id="PF25437">
    <property type="entry name" value="BRWD1_N"/>
    <property type="match status" value="1"/>
</dbReference>
<feature type="repeat" description="WD" evidence="5">
    <location>
        <begin position="208"/>
        <end position="249"/>
    </location>
</feature>
<dbReference type="HOGENOM" id="CLU_001108_0_0_1"/>
<dbReference type="PROSITE" id="PS50014">
    <property type="entry name" value="BROMODOMAIN_2"/>
    <property type="match status" value="2"/>
</dbReference>
<feature type="region of interest" description="Disordered" evidence="6">
    <location>
        <begin position="653"/>
        <end position="675"/>
    </location>
</feature>
<dbReference type="SMART" id="SM00320">
    <property type="entry name" value="WD40"/>
    <property type="match status" value="8"/>
</dbReference>
<dbReference type="OrthoDB" id="538223at2759"/>
<dbReference type="SUPFAM" id="SSF47370">
    <property type="entry name" value="Bromodomain"/>
    <property type="match status" value="2"/>
</dbReference>
<dbReference type="Gene3D" id="2.30.30.1040">
    <property type="match status" value="1"/>
</dbReference>